<dbReference type="EMBL" id="UXAV01000042">
    <property type="protein sequence ID" value="VDC29919.1"/>
    <property type="molecule type" value="Genomic_DNA"/>
</dbReference>
<protein>
    <submittedName>
        <fullName evidence="1">Uncharacterized protein</fullName>
    </submittedName>
</protein>
<dbReference type="AlphaFoldDB" id="A0A3P5X6I4"/>
<organism evidence="1 2">
    <name type="scientific">Filibacter tadaridae</name>
    <dbReference type="NCBI Taxonomy" id="2483811"/>
    <lineage>
        <taxon>Bacteria</taxon>
        <taxon>Bacillati</taxon>
        <taxon>Bacillota</taxon>
        <taxon>Bacilli</taxon>
        <taxon>Bacillales</taxon>
        <taxon>Caryophanaceae</taxon>
        <taxon>Filibacter</taxon>
    </lineage>
</organism>
<sequence length="79" mass="9265">MKVLMVNTELPNRLHSTIGSYILDHPFHMFVHIKKNGPNDFDILYTNSLAKDYFSSETLEGQLRIVFPYRQEGSYMIQL</sequence>
<gene>
    <name evidence="1" type="ORF">FILTAD_02471</name>
</gene>
<evidence type="ECO:0000313" key="1">
    <source>
        <dbReference type="EMBL" id="VDC29919.1"/>
    </source>
</evidence>
<reference evidence="1 2" key="1">
    <citation type="submission" date="2018-11" db="EMBL/GenBank/DDBJ databases">
        <authorList>
            <person name="Criscuolo A."/>
        </authorList>
    </citation>
    <scope>NUCLEOTIDE SEQUENCE [LARGE SCALE GENOMIC DNA]</scope>
    <source>
        <strain evidence="1">ATB-66</strain>
    </source>
</reference>
<evidence type="ECO:0000313" key="2">
    <source>
        <dbReference type="Proteomes" id="UP000270468"/>
    </source>
</evidence>
<name>A0A3P5X6I4_9BACL</name>
<accession>A0A3P5X6I4</accession>
<proteinExistence type="predicted"/>
<dbReference type="Proteomes" id="UP000270468">
    <property type="component" value="Unassembled WGS sequence"/>
</dbReference>
<keyword evidence="2" id="KW-1185">Reference proteome</keyword>